<keyword evidence="5" id="KW-0547">Nucleotide-binding</keyword>
<dbReference type="CDD" id="cd03214">
    <property type="entry name" value="ABC_Iron-Siderophores_B12_Hemin"/>
    <property type="match status" value="1"/>
</dbReference>
<organism evidence="12 13">
    <name type="scientific">Streptomyces lycii</name>
    <dbReference type="NCBI Taxonomy" id="2654337"/>
    <lineage>
        <taxon>Bacteria</taxon>
        <taxon>Bacillati</taxon>
        <taxon>Actinomycetota</taxon>
        <taxon>Actinomycetes</taxon>
        <taxon>Kitasatosporales</taxon>
        <taxon>Streptomycetaceae</taxon>
        <taxon>Streptomyces</taxon>
    </lineage>
</organism>
<evidence type="ECO:0000256" key="1">
    <source>
        <dbReference type="ARBA" id="ARBA00004202"/>
    </source>
</evidence>
<dbReference type="InterPro" id="IPR003593">
    <property type="entry name" value="AAA+_ATPase"/>
</dbReference>
<evidence type="ECO:0000256" key="8">
    <source>
        <dbReference type="ARBA" id="ARBA00023065"/>
    </source>
</evidence>
<comment type="subcellular location">
    <subcellularLocation>
        <location evidence="1">Cell membrane</location>
        <topology evidence="1">Peripheral membrane protein</topology>
    </subcellularLocation>
</comment>
<dbReference type="PANTHER" id="PTHR42771:SF2">
    <property type="entry name" value="IRON(3+)-HYDROXAMATE IMPORT ATP-BINDING PROTEIN FHUC"/>
    <property type="match status" value="1"/>
</dbReference>
<keyword evidence="4" id="KW-0410">Iron transport</keyword>
<dbReference type="PROSITE" id="PS50893">
    <property type="entry name" value="ABC_TRANSPORTER_2"/>
    <property type="match status" value="1"/>
</dbReference>
<gene>
    <name evidence="12" type="ORF">GCU69_24950</name>
</gene>
<keyword evidence="9" id="KW-0472">Membrane</keyword>
<dbReference type="InterPro" id="IPR003439">
    <property type="entry name" value="ABC_transporter-like_ATP-bd"/>
</dbReference>
<evidence type="ECO:0000313" key="13">
    <source>
        <dbReference type="Proteomes" id="UP000621266"/>
    </source>
</evidence>
<evidence type="ECO:0000256" key="9">
    <source>
        <dbReference type="ARBA" id="ARBA00023136"/>
    </source>
</evidence>
<accession>A0ABQ7FEP1</accession>
<keyword evidence="8" id="KW-0406">Ion transport</keyword>
<protein>
    <submittedName>
        <fullName evidence="12">ABC transporter ATP-binding protein</fullName>
    </submittedName>
</protein>
<evidence type="ECO:0000256" key="6">
    <source>
        <dbReference type="ARBA" id="ARBA00022840"/>
    </source>
</evidence>
<evidence type="ECO:0000256" key="10">
    <source>
        <dbReference type="SAM" id="MobiDB-lite"/>
    </source>
</evidence>
<evidence type="ECO:0000256" key="7">
    <source>
        <dbReference type="ARBA" id="ARBA00023004"/>
    </source>
</evidence>
<dbReference type="InterPro" id="IPR051535">
    <property type="entry name" value="Siderophore_ABC-ATPase"/>
</dbReference>
<dbReference type="PANTHER" id="PTHR42771">
    <property type="entry name" value="IRON(3+)-HYDROXAMATE IMPORT ATP-BINDING PROTEIN FHUC"/>
    <property type="match status" value="1"/>
</dbReference>
<reference evidence="12 13" key="1">
    <citation type="submission" date="2019-10" db="EMBL/GenBank/DDBJ databases">
        <title>Streptomyces tenebrisbrunneis sp.nov., an endogenous actinomycete isolated from of Lycium ruthenicum.</title>
        <authorList>
            <person name="Ma L."/>
        </authorList>
    </citation>
    <scope>NUCLEOTIDE SEQUENCE [LARGE SCALE GENOMIC DNA]</scope>
    <source>
        <strain evidence="12 13">TRM 66187</strain>
    </source>
</reference>
<dbReference type="EMBL" id="WHPN01000368">
    <property type="protein sequence ID" value="KAF4406453.1"/>
    <property type="molecule type" value="Genomic_DNA"/>
</dbReference>
<keyword evidence="7" id="KW-0408">Iron</keyword>
<dbReference type="Pfam" id="PF00005">
    <property type="entry name" value="ABC_tran"/>
    <property type="match status" value="1"/>
</dbReference>
<keyword evidence="13" id="KW-1185">Reference proteome</keyword>
<dbReference type="GO" id="GO:0005524">
    <property type="term" value="F:ATP binding"/>
    <property type="evidence" value="ECO:0007669"/>
    <property type="project" value="UniProtKB-KW"/>
</dbReference>
<sequence length="306" mass="31850">MDDTAPAPAPGAGASAATPAGHELVVEGLRAGYPGQLAVRGVDLTVPAGRVVAVVGPNGCGKSTLLRAVARLHKPESGRVRVGDADIWQLKQRQAAHRVALLPQSPQPPEAVTVAGLVRYGRHPHQGLFRQWSREDERAVREALEATGVAALAGRRLDQLSGGQRQRCWLAMVLAQETPVVLLDEPTSALDMGHAVEVLGLTREVAAAGRTVVMVLHDLASAARYADTLVAMNDGLVVASGAPRDIVDAQLVKELYGVDADILPAPGDGSPVVVPAARTATDRPGTDRGQPDADRGQAGTNRGRAG</sequence>
<dbReference type="InterPro" id="IPR027417">
    <property type="entry name" value="P-loop_NTPase"/>
</dbReference>
<dbReference type="SUPFAM" id="SSF52540">
    <property type="entry name" value="P-loop containing nucleoside triphosphate hydrolases"/>
    <property type="match status" value="1"/>
</dbReference>
<feature type="domain" description="ABC transporter" evidence="11">
    <location>
        <begin position="24"/>
        <end position="259"/>
    </location>
</feature>
<dbReference type="Proteomes" id="UP000621266">
    <property type="component" value="Unassembled WGS sequence"/>
</dbReference>
<evidence type="ECO:0000256" key="4">
    <source>
        <dbReference type="ARBA" id="ARBA00022496"/>
    </source>
</evidence>
<evidence type="ECO:0000313" key="12">
    <source>
        <dbReference type="EMBL" id="KAF4406453.1"/>
    </source>
</evidence>
<evidence type="ECO:0000256" key="3">
    <source>
        <dbReference type="ARBA" id="ARBA00022475"/>
    </source>
</evidence>
<evidence type="ECO:0000259" key="11">
    <source>
        <dbReference type="PROSITE" id="PS50893"/>
    </source>
</evidence>
<feature type="region of interest" description="Disordered" evidence="10">
    <location>
        <begin position="267"/>
        <end position="306"/>
    </location>
</feature>
<dbReference type="Gene3D" id="3.40.50.300">
    <property type="entry name" value="P-loop containing nucleotide triphosphate hydrolases"/>
    <property type="match status" value="1"/>
</dbReference>
<keyword evidence="6 12" id="KW-0067">ATP-binding</keyword>
<keyword evidence="2" id="KW-0813">Transport</keyword>
<dbReference type="SMART" id="SM00382">
    <property type="entry name" value="AAA"/>
    <property type="match status" value="1"/>
</dbReference>
<name>A0ABQ7FEP1_9ACTN</name>
<proteinExistence type="predicted"/>
<evidence type="ECO:0000256" key="2">
    <source>
        <dbReference type="ARBA" id="ARBA00022448"/>
    </source>
</evidence>
<evidence type="ECO:0000256" key="5">
    <source>
        <dbReference type="ARBA" id="ARBA00022741"/>
    </source>
</evidence>
<comment type="caution">
    <text evidence="12">The sequence shown here is derived from an EMBL/GenBank/DDBJ whole genome shotgun (WGS) entry which is preliminary data.</text>
</comment>
<keyword evidence="3" id="KW-1003">Cell membrane</keyword>
<feature type="compositionally biased region" description="Basic and acidic residues" evidence="10">
    <location>
        <begin position="280"/>
        <end position="295"/>
    </location>
</feature>